<dbReference type="NCBIfam" id="NF008102">
    <property type="entry name" value="PRK10847.1"/>
    <property type="match status" value="1"/>
</dbReference>
<gene>
    <name evidence="9" type="ORF">G3M99_13740</name>
</gene>
<feature type="transmembrane region" description="Helical" evidence="7">
    <location>
        <begin position="185"/>
        <end position="205"/>
    </location>
</feature>
<sequence>MDLISNFFYVFLHIDKFLGAFIGEYGLFIYLILFIIIFCETGLVIIPFLPGDYLLFAAGAFAALGNLNIVILIIFLGLAAILGDTVNYHIGRYLGPKVLKDDNKFLKKEYIDKTNKFYETYGGKTIILARFMPIIRTFAPFVAGVGKMDYKKFITFNAIGGIVWVSGISLIGYSFGNIPFVEKNFSIVIIAIIMISLLPAIFELIKNKFFK</sequence>
<feature type="domain" description="VTT" evidence="8">
    <location>
        <begin position="49"/>
        <end position="173"/>
    </location>
</feature>
<feature type="transmembrane region" description="Helical" evidence="7">
    <location>
        <begin position="27"/>
        <end position="46"/>
    </location>
</feature>
<dbReference type="InterPro" id="IPR032818">
    <property type="entry name" value="DedA-like"/>
</dbReference>
<feature type="transmembrane region" description="Helical" evidence="7">
    <location>
        <begin position="153"/>
        <end position="173"/>
    </location>
</feature>
<dbReference type="Proteomes" id="UP000481872">
    <property type="component" value="Unassembled WGS sequence"/>
</dbReference>
<proteinExistence type="inferred from homology"/>
<comment type="caution">
    <text evidence="9">The sequence shown here is derived from an EMBL/GenBank/DDBJ whole genome shotgun (WGS) entry which is preliminary data.</text>
</comment>
<dbReference type="EMBL" id="JAAGPU010000028">
    <property type="protein sequence ID" value="NEU05894.1"/>
    <property type="molecule type" value="Genomic_DNA"/>
</dbReference>
<dbReference type="Pfam" id="PF09335">
    <property type="entry name" value="VTT_dom"/>
    <property type="match status" value="1"/>
</dbReference>
<evidence type="ECO:0000256" key="1">
    <source>
        <dbReference type="ARBA" id="ARBA00004651"/>
    </source>
</evidence>
<evidence type="ECO:0000256" key="7">
    <source>
        <dbReference type="RuleBase" id="RU367016"/>
    </source>
</evidence>
<keyword evidence="3 7" id="KW-1003">Cell membrane</keyword>
<organism evidence="9 10">
    <name type="scientific">Clostridium senegalense</name>
    <dbReference type="NCBI Taxonomy" id="1465809"/>
    <lineage>
        <taxon>Bacteria</taxon>
        <taxon>Bacillati</taxon>
        <taxon>Bacillota</taxon>
        <taxon>Clostridia</taxon>
        <taxon>Eubacteriales</taxon>
        <taxon>Clostridiaceae</taxon>
        <taxon>Clostridium</taxon>
    </lineage>
</organism>
<evidence type="ECO:0000256" key="5">
    <source>
        <dbReference type="ARBA" id="ARBA00022989"/>
    </source>
</evidence>
<keyword evidence="5 7" id="KW-1133">Transmembrane helix</keyword>
<keyword evidence="4 7" id="KW-0812">Transmembrane</keyword>
<feature type="transmembrane region" description="Helical" evidence="7">
    <location>
        <begin position="53"/>
        <end position="82"/>
    </location>
</feature>
<dbReference type="InterPro" id="IPR032816">
    <property type="entry name" value="VTT_dom"/>
</dbReference>
<name>A0A6M0H6H8_9CLOT</name>
<evidence type="ECO:0000256" key="2">
    <source>
        <dbReference type="ARBA" id="ARBA00010792"/>
    </source>
</evidence>
<evidence type="ECO:0000256" key="4">
    <source>
        <dbReference type="ARBA" id="ARBA00022692"/>
    </source>
</evidence>
<dbReference type="PANTHER" id="PTHR30353">
    <property type="entry name" value="INNER MEMBRANE PROTEIN DEDA-RELATED"/>
    <property type="match status" value="1"/>
</dbReference>
<dbReference type="GO" id="GO:0005886">
    <property type="term" value="C:plasma membrane"/>
    <property type="evidence" value="ECO:0007669"/>
    <property type="project" value="UniProtKB-SubCell"/>
</dbReference>
<keyword evidence="6 7" id="KW-0472">Membrane</keyword>
<evidence type="ECO:0000256" key="3">
    <source>
        <dbReference type="ARBA" id="ARBA00022475"/>
    </source>
</evidence>
<protein>
    <submittedName>
        <fullName evidence="9">DedA family protein</fullName>
    </submittedName>
</protein>
<dbReference type="InterPro" id="IPR058127">
    <property type="entry name" value="DedA"/>
</dbReference>
<evidence type="ECO:0000259" key="8">
    <source>
        <dbReference type="Pfam" id="PF09335"/>
    </source>
</evidence>
<reference evidence="9 10" key="1">
    <citation type="submission" date="2020-02" db="EMBL/GenBank/DDBJ databases">
        <title>Genome assembly of a novel Clostridium senegalense strain.</title>
        <authorList>
            <person name="Gupta T.B."/>
            <person name="Jauregui R."/>
            <person name="Maclean P."/>
            <person name="Nawarathana A."/>
            <person name="Brightwell G."/>
        </authorList>
    </citation>
    <scope>NUCLEOTIDE SEQUENCE [LARGE SCALE GENOMIC DNA]</scope>
    <source>
        <strain evidence="9 10">AGRFS4</strain>
    </source>
</reference>
<evidence type="ECO:0000313" key="9">
    <source>
        <dbReference type="EMBL" id="NEU05894.1"/>
    </source>
</evidence>
<keyword evidence="10" id="KW-1185">Reference proteome</keyword>
<accession>A0A6M0H6H8</accession>
<evidence type="ECO:0000256" key="6">
    <source>
        <dbReference type="ARBA" id="ARBA00023136"/>
    </source>
</evidence>
<dbReference type="RefSeq" id="WP_061995778.1">
    <property type="nucleotide sequence ID" value="NZ_JAAGPU010000028.1"/>
</dbReference>
<dbReference type="AlphaFoldDB" id="A0A6M0H6H8"/>
<evidence type="ECO:0000313" key="10">
    <source>
        <dbReference type="Proteomes" id="UP000481872"/>
    </source>
</evidence>
<comment type="similarity">
    <text evidence="2 7">Belongs to the DedA family.</text>
</comment>
<dbReference type="PANTHER" id="PTHR30353:SF0">
    <property type="entry name" value="TRANSMEMBRANE PROTEIN"/>
    <property type="match status" value="1"/>
</dbReference>
<comment type="subcellular location">
    <subcellularLocation>
        <location evidence="1 7">Cell membrane</location>
        <topology evidence="1 7">Multi-pass membrane protein</topology>
    </subcellularLocation>
</comment>
<feature type="transmembrane region" description="Helical" evidence="7">
    <location>
        <begin position="127"/>
        <end position="146"/>
    </location>
</feature>